<dbReference type="GO" id="GO:0003697">
    <property type="term" value="F:single-stranded DNA binding"/>
    <property type="evidence" value="ECO:0007669"/>
    <property type="project" value="InterPro"/>
</dbReference>
<evidence type="ECO:0000256" key="4">
    <source>
        <dbReference type="ARBA" id="ARBA00022723"/>
    </source>
</evidence>
<dbReference type="FunFam" id="2.40.50.140:FF:000174">
    <property type="entry name" value="DNA replication licensing factor mcm10"/>
    <property type="match status" value="1"/>
</dbReference>
<keyword evidence="13" id="KW-1185">Reference proteome</keyword>
<keyword evidence="7" id="KW-0539">Nucleus</keyword>
<dbReference type="OrthoDB" id="273123at2759"/>
<dbReference type="GO" id="GO:0003688">
    <property type="term" value="F:DNA replication origin binding"/>
    <property type="evidence" value="ECO:0007669"/>
    <property type="project" value="TreeGrafter"/>
</dbReference>
<feature type="coiled-coil region" evidence="8">
    <location>
        <begin position="83"/>
        <end position="112"/>
    </location>
</feature>
<dbReference type="InterPro" id="IPR012340">
    <property type="entry name" value="NA-bd_OB-fold"/>
</dbReference>
<feature type="compositionally biased region" description="Polar residues" evidence="9">
    <location>
        <begin position="335"/>
        <end position="347"/>
    </location>
</feature>
<proteinExistence type="inferred from homology"/>
<feature type="region of interest" description="Disordered" evidence="9">
    <location>
        <begin position="113"/>
        <end position="136"/>
    </location>
</feature>
<evidence type="ECO:0000256" key="7">
    <source>
        <dbReference type="ARBA" id="ARBA00023242"/>
    </source>
</evidence>
<dbReference type="PANTHER" id="PTHR13454:SF11">
    <property type="entry name" value="PROTEIN MCM10 HOMOLOG"/>
    <property type="match status" value="1"/>
</dbReference>
<protein>
    <submittedName>
        <fullName evidence="12">Uncharacterized protein</fullName>
    </submittedName>
</protein>
<dbReference type="Pfam" id="PF09329">
    <property type="entry name" value="zf-primase"/>
    <property type="match status" value="1"/>
</dbReference>
<comment type="similarity">
    <text evidence="2">Belongs to the MCM10 family.</text>
</comment>
<reference evidence="12 13" key="1">
    <citation type="submission" date="2017-10" db="EMBL/GenBank/DDBJ databases">
        <title>Development of genomic resources for the powdery mildew, Erysiphe pulchra.</title>
        <authorList>
            <person name="Wadl P.A."/>
            <person name="Mack B.M."/>
            <person name="Moore G."/>
            <person name="Beltz S.B."/>
        </authorList>
    </citation>
    <scope>NUCLEOTIDE SEQUENCE [LARGE SCALE GENOMIC DNA]</scope>
    <source>
        <strain evidence="12">Cflorida</strain>
    </source>
</reference>
<evidence type="ECO:0000259" key="11">
    <source>
        <dbReference type="Pfam" id="PF22379"/>
    </source>
</evidence>
<comment type="subcellular location">
    <subcellularLocation>
        <location evidence="1">Nucleus</location>
    </subcellularLocation>
</comment>
<dbReference type="GO" id="GO:0006270">
    <property type="term" value="P:DNA replication initiation"/>
    <property type="evidence" value="ECO:0007669"/>
    <property type="project" value="InterPro"/>
</dbReference>
<evidence type="ECO:0000256" key="1">
    <source>
        <dbReference type="ARBA" id="ARBA00004123"/>
    </source>
</evidence>
<feature type="domain" description="Zinc finger Mcm10/DnaG-type" evidence="10">
    <location>
        <begin position="505"/>
        <end position="550"/>
    </location>
</feature>
<dbReference type="InterPro" id="IPR040184">
    <property type="entry name" value="Mcm10"/>
</dbReference>
<evidence type="ECO:0000256" key="9">
    <source>
        <dbReference type="SAM" id="MobiDB-lite"/>
    </source>
</evidence>
<dbReference type="Proteomes" id="UP000237438">
    <property type="component" value="Unassembled WGS sequence"/>
</dbReference>
<dbReference type="GO" id="GO:0008270">
    <property type="term" value="F:zinc ion binding"/>
    <property type="evidence" value="ECO:0007669"/>
    <property type="project" value="UniProtKB-KW"/>
</dbReference>
<evidence type="ECO:0000256" key="3">
    <source>
        <dbReference type="ARBA" id="ARBA00022705"/>
    </source>
</evidence>
<evidence type="ECO:0000256" key="5">
    <source>
        <dbReference type="ARBA" id="ARBA00022771"/>
    </source>
</evidence>
<feature type="region of interest" description="Disordered" evidence="9">
    <location>
        <begin position="327"/>
        <end position="349"/>
    </location>
</feature>
<evidence type="ECO:0000256" key="8">
    <source>
        <dbReference type="SAM" id="Coils"/>
    </source>
</evidence>
<sequence>MARFLSENVGSPERSNWPPKSPHEVLMSTPSGRKRLRLLAESGSPSPSPLKRSKNMDFNGNSLDSAMNDDLDNDDEETLQLQLQEIQARLRLKKLQKKKKELNSNVELLKAKSESGFRKGQASENSRNLSEGRIPDSNMQTFVNVPVSPILKKLPPIVPKSPSRVLLGIDKGLRGSDVSLRRFPGLRKEKNGQNNEKMGTFFSNHGSITTSKAREGSLGIQESLDKPKSFNERLAAVRRESKNNQLRKLQNKKCKSIAFDIDQGQLINFKSCAVEFTDCADEAIEFNRDEILSSITANKEVLLRSKKTPDLQSLTALKSCSEDIIKNDPHRASSDKLNNISRSSAKQSSDKVEQEALQFEPYSSQHLLKRIIPHKSLTRSLSRKKIFLIPDLLREIKAPDYSSPDFEQDLVVLAIIASKSEPKAHRSNLDKQKRGKFMALTLTDLKWELDFYLFDSAFEKFWKITPGTIIAILNPLILPPPREKIDTGKFSLMLNSDADTILEIGTARDIGFCKSIKRDGKTCNSWVDKRHTEFCEYHVSARLNKTRASRMEVNTMTFGKGRYDSKNQRNYKFQSLSMKSNGKKIDSNFDNKTYYDQFNHSQVYIGQKRNTASLLDDVDFDPDGFHRGSTKEERMTRRILSKEKEKKLEKKLAEMGSGLGAEYARVRQTKSNNPSLTRSATATTTNGNDNDDKSIDTVSNDNNTLRFLDRIGSKDVSLSPVKRKRTDTFSSTTLSRGWGKSLAEDLKRMRNGENLSKNNNNNNTSFLVRKKTRFLTEKGVREAGRESLGDTITLDESDDDLDIIKD</sequence>
<dbReference type="PANTHER" id="PTHR13454">
    <property type="entry name" value="PROTEIN MCM10 HOMOLOG"/>
    <property type="match status" value="1"/>
</dbReference>
<organism evidence="12 13">
    <name type="scientific">Erysiphe pulchra</name>
    <dbReference type="NCBI Taxonomy" id="225359"/>
    <lineage>
        <taxon>Eukaryota</taxon>
        <taxon>Fungi</taxon>
        <taxon>Dikarya</taxon>
        <taxon>Ascomycota</taxon>
        <taxon>Pezizomycotina</taxon>
        <taxon>Leotiomycetes</taxon>
        <taxon>Erysiphales</taxon>
        <taxon>Erysiphaceae</taxon>
        <taxon>Erysiphe</taxon>
    </lineage>
</organism>
<keyword evidence="8" id="KW-0175">Coiled coil</keyword>
<dbReference type="Gene3D" id="2.40.50.140">
    <property type="entry name" value="Nucleic acid-binding proteins"/>
    <property type="match status" value="1"/>
</dbReference>
<feature type="compositionally biased region" description="Polar residues" evidence="9">
    <location>
        <begin position="56"/>
        <end position="65"/>
    </location>
</feature>
<accession>A0A2S4Q1G1</accession>
<keyword evidence="3" id="KW-0235">DNA replication</keyword>
<keyword evidence="5" id="KW-0863">Zinc-finger</keyword>
<evidence type="ECO:0000259" key="10">
    <source>
        <dbReference type="Pfam" id="PF09329"/>
    </source>
</evidence>
<dbReference type="InterPro" id="IPR015408">
    <property type="entry name" value="Znf_Mcm10/DnaG"/>
</dbReference>
<dbReference type="EMBL" id="PEDP01000028">
    <property type="protein sequence ID" value="POS88134.1"/>
    <property type="molecule type" value="Genomic_DNA"/>
</dbReference>
<evidence type="ECO:0000256" key="2">
    <source>
        <dbReference type="ARBA" id="ARBA00009679"/>
    </source>
</evidence>
<dbReference type="InterPro" id="IPR055065">
    <property type="entry name" value="OB_MCM10"/>
</dbReference>
<gene>
    <name evidence="12" type="ORF">EPUL_000514</name>
</gene>
<dbReference type="GO" id="GO:0043596">
    <property type="term" value="C:nuclear replication fork"/>
    <property type="evidence" value="ECO:0007669"/>
    <property type="project" value="TreeGrafter"/>
</dbReference>
<feature type="compositionally biased region" description="Polar residues" evidence="9">
    <location>
        <begin position="669"/>
        <end position="682"/>
    </location>
</feature>
<evidence type="ECO:0000313" key="13">
    <source>
        <dbReference type="Proteomes" id="UP000237438"/>
    </source>
</evidence>
<evidence type="ECO:0000256" key="6">
    <source>
        <dbReference type="ARBA" id="ARBA00022833"/>
    </source>
</evidence>
<keyword evidence="6" id="KW-0862">Zinc</keyword>
<feature type="region of interest" description="Disordered" evidence="9">
    <location>
        <begin position="1"/>
        <end position="70"/>
    </location>
</feature>
<dbReference type="AlphaFoldDB" id="A0A2S4Q1G1"/>
<comment type="caution">
    <text evidence="12">The sequence shown here is derived from an EMBL/GenBank/DDBJ whole genome shotgun (WGS) entry which is preliminary data.</text>
</comment>
<dbReference type="Pfam" id="PF22379">
    <property type="entry name" value="OB_MCM10"/>
    <property type="match status" value="1"/>
</dbReference>
<dbReference type="STRING" id="225359.A0A2S4Q1G1"/>
<evidence type="ECO:0000313" key="12">
    <source>
        <dbReference type="EMBL" id="POS88134.1"/>
    </source>
</evidence>
<name>A0A2S4Q1G1_9PEZI</name>
<feature type="domain" description="MCM10 OB-fold" evidence="11">
    <location>
        <begin position="362"/>
        <end position="481"/>
    </location>
</feature>
<feature type="region of interest" description="Disordered" evidence="9">
    <location>
        <begin position="667"/>
        <end position="697"/>
    </location>
</feature>
<keyword evidence="4" id="KW-0479">Metal-binding</keyword>